<dbReference type="PROSITE" id="PS51036">
    <property type="entry name" value="ZF_A20"/>
    <property type="match status" value="2"/>
</dbReference>
<keyword evidence="14" id="KW-0862">Zinc</keyword>
<dbReference type="Gene3D" id="1.20.5.4770">
    <property type="match status" value="2"/>
</dbReference>
<dbReference type="GO" id="GO:0071947">
    <property type="term" value="P:protein deubiquitination involved in ubiquitin-dependent protein catabolic process"/>
    <property type="evidence" value="ECO:0007669"/>
    <property type="project" value="TreeGrafter"/>
</dbReference>
<evidence type="ECO:0000256" key="5">
    <source>
        <dbReference type="ARBA" id="ARBA00012759"/>
    </source>
</evidence>
<feature type="domain" description="OTU" evidence="17">
    <location>
        <begin position="152"/>
        <end position="394"/>
    </location>
</feature>
<reference evidence="19" key="2">
    <citation type="journal article" date="2023" name="Science">
        <title>Genomic signatures of disease resistance in endangered staghorn corals.</title>
        <authorList>
            <person name="Vollmer S.V."/>
            <person name="Selwyn J.D."/>
            <person name="Despard B.A."/>
            <person name="Roesel C.L."/>
        </authorList>
    </citation>
    <scope>NUCLEOTIDE SEQUENCE</scope>
    <source>
        <strain evidence="19">K2</strain>
    </source>
</reference>
<dbReference type="GO" id="GO:0005634">
    <property type="term" value="C:nucleus"/>
    <property type="evidence" value="ECO:0007669"/>
    <property type="project" value="UniProtKB-SubCell"/>
</dbReference>
<feature type="domain" description="A20-type" evidence="18">
    <location>
        <begin position="582"/>
        <end position="617"/>
    </location>
</feature>
<evidence type="ECO:0000256" key="16">
    <source>
        <dbReference type="SAM" id="MobiDB-lite"/>
    </source>
</evidence>
<gene>
    <name evidence="19" type="ORF">P5673_025890</name>
</gene>
<dbReference type="GO" id="GO:0004843">
    <property type="term" value="F:cysteine-type deubiquitinase activity"/>
    <property type="evidence" value="ECO:0007669"/>
    <property type="project" value="UniProtKB-EC"/>
</dbReference>
<dbReference type="Proteomes" id="UP001249851">
    <property type="component" value="Unassembled WGS sequence"/>
</dbReference>
<dbReference type="CDD" id="cd22768">
    <property type="entry name" value="OTU_OTUD7"/>
    <property type="match status" value="1"/>
</dbReference>
<feature type="region of interest" description="Disordered" evidence="16">
    <location>
        <begin position="472"/>
        <end position="507"/>
    </location>
</feature>
<evidence type="ECO:0000313" key="20">
    <source>
        <dbReference type="Proteomes" id="UP001249851"/>
    </source>
</evidence>
<keyword evidence="9" id="KW-0479">Metal-binding</keyword>
<feature type="compositionally biased region" description="Basic and acidic residues" evidence="16">
    <location>
        <begin position="290"/>
        <end position="309"/>
    </location>
</feature>
<evidence type="ECO:0000256" key="2">
    <source>
        <dbReference type="ARBA" id="ARBA00004123"/>
    </source>
</evidence>
<feature type="compositionally biased region" description="Polar residues" evidence="16">
    <location>
        <begin position="272"/>
        <end position="283"/>
    </location>
</feature>
<feature type="region of interest" description="Disordered" evidence="16">
    <location>
        <begin position="247"/>
        <end position="317"/>
    </location>
</feature>
<comment type="catalytic activity">
    <reaction evidence="1">
        <text>Thiol-dependent hydrolysis of ester, thioester, amide, peptide and isopeptide bonds formed by the C-terminal Gly of ubiquitin (a 76-residue protein attached to proteins as an intracellular targeting signal).</text>
        <dbReference type="EC" id="3.4.19.12"/>
    </reaction>
</comment>
<evidence type="ECO:0000256" key="6">
    <source>
        <dbReference type="ARBA" id="ARBA00022490"/>
    </source>
</evidence>
<evidence type="ECO:0000256" key="9">
    <source>
        <dbReference type="ARBA" id="ARBA00022723"/>
    </source>
</evidence>
<dbReference type="EC" id="3.4.19.12" evidence="5"/>
<feature type="compositionally biased region" description="Polar residues" evidence="16">
    <location>
        <begin position="481"/>
        <end position="493"/>
    </location>
</feature>
<evidence type="ECO:0000256" key="10">
    <source>
        <dbReference type="ARBA" id="ARBA00022771"/>
    </source>
</evidence>
<dbReference type="Pfam" id="PF14555">
    <property type="entry name" value="UBA_4"/>
    <property type="match status" value="1"/>
</dbReference>
<feature type="compositionally biased region" description="Low complexity" evidence="16">
    <location>
        <begin position="673"/>
        <end position="698"/>
    </location>
</feature>
<dbReference type="InterPro" id="IPR002653">
    <property type="entry name" value="Znf_A20"/>
</dbReference>
<dbReference type="PANTHER" id="PTHR13367:SF27">
    <property type="entry name" value="OTU DOMAIN-CONTAINING PROTEIN"/>
    <property type="match status" value="1"/>
</dbReference>
<keyword evidence="10" id="KW-0863">Zinc-finger</keyword>
<evidence type="ECO:0000256" key="4">
    <source>
        <dbReference type="ARBA" id="ARBA00005865"/>
    </source>
</evidence>
<proteinExistence type="inferred from homology"/>
<dbReference type="Gene3D" id="1.10.8.10">
    <property type="entry name" value="DNA helicase RuvA subunit, C-terminal domain"/>
    <property type="match status" value="1"/>
</dbReference>
<keyword evidence="13" id="KW-0788">Thiol protease</keyword>
<dbReference type="InterPro" id="IPR051346">
    <property type="entry name" value="OTU_Deubiquitinase"/>
</dbReference>
<dbReference type="GO" id="GO:0008270">
    <property type="term" value="F:zinc ion binding"/>
    <property type="evidence" value="ECO:0007669"/>
    <property type="project" value="UniProtKB-KW"/>
</dbReference>
<keyword evidence="7" id="KW-0597">Phosphoprotein</keyword>
<evidence type="ECO:0000256" key="13">
    <source>
        <dbReference type="ARBA" id="ARBA00022807"/>
    </source>
</evidence>
<evidence type="ECO:0000256" key="12">
    <source>
        <dbReference type="ARBA" id="ARBA00022801"/>
    </source>
</evidence>
<evidence type="ECO:0000256" key="3">
    <source>
        <dbReference type="ARBA" id="ARBA00004496"/>
    </source>
</evidence>
<dbReference type="GO" id="GO:0070536">
    <property type="term" value="P:protein K63-linked deubiquitination"/>
    <property type="evidence" value="ECO:0007669"/>
    <property type="project" value="TreeGrafter"/>
</dbReference>
<evidence type="ECO:0000256" key="7">
    <source>
        <dbReference type="ARBA" id="ARBA00022553"/>
    </source>
</evidence>
<keyword evidence="12" id="KW-0378">Hydrolase</keyword>
<dbReference type="SUPFAM" id="SSF46934">
    <property type="entry name" value="UBA-like"/>
    <property type="match status" value="1"/>
</dbReference>
<dbReference type="Pfam" id="PF02338">
    <property type="entry name" value="OTU"/>
    <property type="match status" value="1"/>
</dbReference>
<reference evidence="19" key="1">
    <citation type="journal article" date="2023" name="G3 (Bethesda)">
        <title>Whole genome assembly and annotation of the endangered Caribbean coral Acropora cervicornis.</title>
        <authorList>
            <person name="Selwyn J.D."/>
            <person name="Vollmer S.V."/>
        </authorList>
    </citation>
    <scope>NUCLEOTIDE SEQUENCE</scope>
    <source>
        <strain evidence="19">K2</strain>
    </source>
</reference>
<feature type="domain" description="A20-type" evidence="18">
    <location>
        <begin position="736"/>
        <end position="771"/>
    </location>
</feature>
<dbReference type="InterPro" id="IPR003323">
    <property type="entry name" value="OTU_dom"/>
</dbReference>
<comment type="similarity">
    <text evidence="4">Belongs to the peptidase C64 family.</text>
</comment>
<evidence type="ECO:0000256" key="14">
    <source>
        <dbReference type="ARBA" id="ARBA00022833"/>
    </source>
</evidence>
<keyword evidence="20" id="KW-1185">Reference proteome</keyword>
<dbReference type="Pfam" id="PF01754">
    <property type="entry name" value="zf-A20"/>
    <property type="match status" value="2"/>
</dbReference>
<evidence type="ECO:0000313" key="19">
    <source>
        <dbReference type="EMBL" id="KAK2552935.1"/>
    </source>
</evidence>
<feature type="region of interest" description="Disordered" evidence="16">
    <location>
        <begin position="619"/>
        <end position="648"/>
    </location>
</feature>
<name>A0AAD9UX84_ACRCE</name>
<evidence type="ECO:0000256" key="8">
    <source>
        <dbReference type="ARBA" id="ARBA00022670"/>
    </source>
</evidence>
<dbReference type="InterPro" id="IPR009060">
    <property type="entry name" value="UBA-like_sf"/>
</dbReference>
<dbReference type="GO" id="GO:0035871">
    <property type="term" value="P:protein K11-linked deubiquitination"/>
    <property type="evidence" value="ECO:0007669"/>
    <property type="project" value="TreeGrafter"/>
</dbReference>
<dbReference type="AlphaFoldDB" id="A0AAD9UX84"/>
<dbReference type="GO" id="GO:0070530">
    <property type="term" value="F:K63-linked polyubiquitin modification-dependent protein binding"/>
    <property type="evidence" value="ECO:0007669"/>
    <property type="project" value="TreeGrafter"/>
</dbReference>
<evidence type="ECO:0000259" key="17">
    <source>
        <dbReference type="PROSITE" id="PS50802"/>
    </source>
</evidence>
<keyword evidence="11" id="KW-0833">Ubl conjugation pathway</keyword>
<protein>
    <recommendedName>
        <fullName evidence="5">ubiquitinyl hydrolase 1</fullName>
        <ecNumber evidence="5">3.4.19.12</ecNumber>
    </recommendedName>
</protein>
<dbReference type="GO" id="GO:0005737">
    <property type="term" value="C:cytoplasm"/>
    <property type="evidence" value="ECO:0007669"/>
    <property type="project" value="UniProtKB-SubCell"/>
</dbReference>
<evidence type="ECO:0000259" key="18">
    <source>
        <dbReference type="PROSITE" id="PS51036"/>
    </source>
</evidence>
<organism evidence="19 20">
    <name type="scientific">Acropora cervicornis</name>
    <name type="common">Staghorn coral</name>
    <dbReference type="NCBI Taxonomy" id="6130"/>
    <lineage>
        <taxon>Eukaryota</taxon>
        <taxon>Metazoa</taxon>
        <taxon>Cnidaria</taxon>
        <taxon>Anthozoa</taxon>
        <taxon>Hexacorallia</taxon>
        <taxon>Scleractinia</taxon>
        <taxon>Astrocoeniina</taxon>
        <taxon>Acroporidae</taxon>
        <taxon>Acropora</taxon>
    </lineage>
</organism>
<keyword evidence="6" id="KW-0963">Cytoplasm</keyword>
<dbReference type="PROSITE" id="PS50802">
    <property type="entry name" value="OTU"/>
    <property type="match status" value="1"/>
</dbReference>
<accession>A0AAD9UX84</accession>
<evidence type="ECO:0000256" key="1">
    <source>
        <dbReference type="ARBA" id="ARBA00000707"/>
    </source>
</evidence>
<keyword evidence="8" id="KW-0645">Protease</keyword>
<evidence type="ECO:0000256" key="11">
    <source>
        <dbReference type="ARBA" id="ARBA00022786"/>
    </source>
</evidence>
<dbReference type="PANTHER" id="PTHR13367">
    <property type="entry name" value="UBIQUITIN THIOESTERASE"/>
    <property type="match status" value="1"/>
</dbReference>
<comment type="subcellular location">
    <subcellularLocation>
        <location evidence="3">Cytoplasm</location>
    </subcellularLocation>
    <subcellularLocation>
        <location evidence="2">Nucleus</location>
    </subcellularLocation>
</comment>
<dbReference type="GO" id="GO:0071108">
    <property type="term" value="P:protein K48-linked deubiquitination"/>
    <property type="evidence" value="ECO:0007669"/>
    <property type="project" value="TreeGrafter"/>
</dbReference>
<comment type="caution">
    <text evidence="19">The sequence shown here is derived from an EMBL/GenBank/DDBJ whole genome shotgun (WGS) entry which is preliminary data.</text>
</comment>
<feature type="region of interest" description="Disordered" evidence="16">
    <location>
        <begin position="663"/>
        <end position="708"/>
    </location>
</feature>
<dbReference type="SMART" id="SM00259">
    <property type="entry name" value="ZnF_A20"/>
    <property type="match status" value="2"/>
</dbReference>
<keyword evidence="15" id="KW-0539">Nucleus</keyword>
<feature type="compositionally biased region" description="Polar residues" evidence="16">
    <location>
        <begin position="619"/>
        <end position="643"/>
    </location>
</feature>
<dbReference type="EMBL" id="JARQWQ010000082">
    <property type="protein sequence ID" value="KAK2552935.1"/>
    <property type="molecule type" value="Genomic_DNA"/>
</dbReference>
<feature type="compositionally biased region" description="Basic and acidic residues" evidence="16">
    <location>
        <begin position="495"/>
        <end position="507"/>
    </location>
</feature>
<sequence>MDEYLSQFIEKTGTDPSLARDLLESTKWDINEALKAFETLSLGSANGFKEDSKCFKPSAGGKAKRGLSMVNADIVVEARHKVIEVVTPGTNERYGRFEEMSDFTFVLPDLSNYDEDFGDFLRKDLIETAALVALEQAGRLNWWTDMGICRRLLPLATVGDGNCLMHAASLGMWGYHDRLLTLRRALYHTLTRHLAKGAIKRRWRLEQWQKNIKAGGLLYSEDEWEKEWEEVLRLASTQRRDCYQVTTDCNKGGERQPTLSSISEKGDKNSDDISVNENTSGTSMGLVKNNDTDENHSPQEPQLSEKRSQTVDNEEQGGALESLEDIHVFVLAHVLRRPIIVIADQFLYGFGGEAIAPIPFGGVYLPLECDAKNCFKSPLVLAFDSAHFSPLVPSEEKSEGKSLKAAVPLVDPNYSLLPLQFAVDPGEDIVWSSLDEDTSSADKLALTVEKRLELLKKYLDVETLKLPVTSRKDGTEDSKLAGTSSEITSDTGNKSVEKKPSSKSVEKKEKSWLATQILKVGTMAGMVSSSAHNNVYVAQLQIDKKPNYYEKMIENYMQSAKSRFEEEKKVQGNTNNGPCRSNEKPQPCISGGCSMFGTSATNYLCSGCYKTQKSYSETGRYSEGATSDDNKQEPSSISENNGVQRYLPPLSFSPYLPYGYFTDRLRPTGQHNSSSDQSSSSETPQSTLAALASSSAQSIDQGDSGLPSFDEVMQLNKEVSPSGATYADVAKRSRNQNASGQCVTTGCQFYGSPDSKGYCSACFRDYQKSSKRLVEDYEKSKVV</sequence>
<dbReference type="GO" id="GO:0003677">
    <property type="term" value="F:DNA binding"/>
    <property type="evidence" value="ECO:0007669"/>
    <property type="project" value="InterPro"/>
</dbReference>
<evidence type="ECO:0000256" key="15">
    <source>
        <dbReference type="ARBA" id="ARBA00023242"/>
    </source>
</evidence>